<evidence type="ECO:0000256" key="2">
    <source>
        <dbReference type="RuleBase" id="RU003616"/>
    </source>
</evidence>
<comment type="similarity">
    <text evidence="1 2">Belongs to the small heat shock protein (HSP20) family.</text>
</comment>
<proteinExistence type="inferred from homology"/>
<dbReference type="AlphaFoldDB" id="A0A4Q5LD84"/>
<dbReference type="Pfam" id="PF00011">
    <property type="entry name" value="HSP20"/>
    <property type="match status" value="1"/>
</dbReference>
<evidence type="ECO:0000256" key="3">
    <source>
        <dbReference type="SAM" id="MobiDB-lite"/>
    </source>
</evidence>
<dbReference type="SUPFAM" id="SSF49764">
    <property type="entry name" value="HSP20-like chaperones"/>
    <property type="match status" value="1"/>
</dbReference>
<evidence type="ECO:0000256" key="1">
    <source>
        <dbReference type="PROSITE-ProRule" id="PRU00285"/>
    </source>
</evidence>
<dbReference type="Gene3D" id="2.60.40.790">
    <property type="match status" value="1"/>
</dbReference>
<dbReference type="RefSeq" id="WP_129920440.1">
    <property type="nucleotide sequence ID" value="NZ_SEWE01000011.1"/>
</dbReference>
<evidence type="ECO:0000313" key="6">
    <source>
        <dbReference type="Proteomes" id="UP000294155"/>
    </source>
</evidence>
<dbReference type="PROSITE" id="PS01031">
    <property type="entry name" value="SHSP"/>
    <property type="match status" value="1"/>
</dbReference>
<dbReference type="EMBL" id="SEWE01000011">
    <property type="protein sequence ID" value="RYU80996.1"/>
    <property type="molecule type" value="Genomic_DNA"/>
</dbReference>
<evidence type="ECO:0000259" key="4">
    <source>
        <dbReference type="PROSITE" id="PS01031"/>
    </source>
</evidence>
<dbReference type="CDD" id="cd06464">
    <property type="entry name" value="ACD_sHsps-like"/>
    <property type="match status" value="1"/>
</dbReference>
<sequence>MAIQKYQDSFSDLSSSSFSTMLDRFFNDSLASRGRLNTYSPHVDAYETEKSYEIEAALPGLKREDIKVDFHQGRLTISGERQFRNEQNNRRYHMVESSYGSFHRSLQLPDTVNANQIQASFEDGVLRVSVPKDEQKTRRHQIEVRGGQAGSGGSGSSGQMSERVGQQATDVPVQAAEEQRPGQNQGSGPNGGASPEMAEMNSRPQGSGTGS</sequence>
<gene>
    <name evidence="5" type="ORF">EWM57_07075</name>
</gene>
<dbReference type="Proteomes" id="UP000294155">
    <property type="component" value="Unassembled WGS sequence"/>
</dbReference>
<accession>A0A4Q5LD84</accession>
<feature type="compositionally biased region" description="Basic and acidic residues" evidence="3">
    <location>
        <begin position="130"/>
        <end position="143"/>
    </location>
</feature>
<dbReference type="OrthoDB" id="9814487at2"/>
<dbReference type="PANTHER" id="PTHR11527">
    <property type="entry name" value="HEAT-SHOCK PROTEIN 20 FAMILY MEMBER"/>
    <property type="match status" value="1"/>
</dbReference>
<organism evidence="5 6">
    <name type="scientific">Hymenobacter persicinus</name>
    <dbReference type="NCBI Taxonomy" id="2025506"/>
    <lineage>
        <taxon>Bacteria</taxon>
        <taxon>Pseudomonadati</taxon>
        <taxon>Bacteroidota</taxon>
        <taxon>Cytophagia</taxon>
        <taxon>Cytophagales</taxon>
        <taxon>Hymenobacteraceae</taxon>
        <taxon>Hymenobacter</taxon>
    </lineage>
</organism>
<dbReference type="InterPro" id="IPR002068">
    <property type="entry name" value="A-crystallin/Hsp20_dom"/>
</dbReference>
<protein>
    <submittedName>
        <fullName evidence="5">Hsp20/alpha crystallin family protein</fullName>
    </submittedName>
</protein>
<feature type="compositionally biased region" description="Polar residues" evidence="3">
    <location>
        <begin position="202"/>
        <end position="211"/>
    </location>
</feature>
<keyword evidence="6" id="KW-1185">Reference proteome</keyword>
<evidence type="ECO:0000313" key="5">
    <source>
        <dbReference type="EMBL" id="RYU80996.1"/>
    </source>
</evidence>
<reference evidence="5 6" key="1">
    <citation type="submission" date="2019-02" db="EMBL/GenBank/DDBJ databases">
        <title>Bacterial novel species isolated from soil.</title>
        <authorList>
            <person name="Jung H.-Y."/>
        </authorList>
    </citation>
    <scope>NUCLEOTIDE SEQUENCE [LARGE SCALE GENOMIC DNA]</scope>
    <source>
        <strain evidence="5 6">1-3-3-3</strain>
    </source>
</reference>
<feature type="compositionally biased region" description="Gly residues" evidence="3">
    <location>
        <begin position="147"/>
        <end position="156"/>
    </location>
</feature>
<comment type="caution">
    <text evidence="5">The sequence shown here is derived from an EMBL/GenBank/DDBJ whole genome shotgun (WGS) entry which is preliminary data.</text>
</comment>
<feature type="domain" description="SHSP" evidence="4">
    <location>
        <begin position="34"/>
        <end position="147"/>
    </location>
</feature>
<dbReference type="InterPro" id="IPR008978">
    <property type="entry name" value="HSP20-like_chaperone"/>
</dbReference>
<dbReference type="InterPro" id="IPR031107">
    <property type="entry name" value="Small_HSP"/>
</dbReference>
<name>A0A4Q5LD84_9BACT</name>
<feature type="region of interest" description="Disordered" evidence="3">
    <location>
        <begin position="128"/>
        <end position="211"/>
    </location>
</feature>